<gene>
    <name evidence="2" type="ORF">BSTOLATCC_MIC47797</name>
</gene>
<name>A0AAU9JWN4_9CILI</name>
<keyword evidence="3" id="KW-1185">Reference proteome</keyword>
<dbReference type="InterPro" id="IPR019401">
    <property type="entry name" value="Znf_CHCC"/>
</dbReference>
<evidence type="ECO:0000259" key="1">
    <source>
        <dbReference type="PROSITE" id="PS00028"/>
    </source>
</evidence>
<feature type="domain" description="C2H2-type" evidence="1">
    <location>
        <begin position="92"/>
        <end position="112"/>
    </location>
</feature>
<dbReference type="AlphaFoldDB" id="A0AAU9JWN4"/>
<proteinExistence type="predicted"/>
<reference evidence="2" key="1">
    <citation type="submission" date="2021-09" db="EMBL/GenBank/DDBJ databases">
        <authorList>
            <consortium name="AG Swart"/>
            <person name="Singh M."/>
            <person name="Singh A."/>
            <person name="Seah K."/>
            <person name="Emmerich C."/>
        </authorList>
    </citation>
    <scope>NUCLEOTIDE SEQUENCE</scope>
    <source>
        <strain evidence="2">ATCC30299</strain>
    </source>
</reference>
<dbReference type="Proteomes" id="UP001162131">
    <property type="component" value="Unassembled WGS sequence"/>
</dbReference>
<organism evidence="2 3">
    <name type="scientific">Blepharisma stoltei</name>
    <dbReference type="NCBI Taxonomy" id="1481888"/>
    <lineage>
        <taxon>Eukaryota</taxon>
        <taxon>Sar</taxon>
        <taxon>Alveolata</taxon>
        <taxon>Ciliophora</taxon>
        <taxon>Postciliodesmatophora</taxon>
        <taxon>Heterotrichea</taxon>
        <taxon>Heterotrichida</taxon>
        <taxon>Blepharismidae</taxon>
        <taxon>Blepharisma</taxon>
    </lineage>
</organism>
<dbReference type="Gene3D" id="2.60.260.40">
    <property type="entry name" value="q5lls5 like domains"/>
    <property type="match status" value="1"/>
</dbReference>
<evidence type="ECO:0000313" key="3">
    <source>
        <dbReference type="Proteomes" id="UP001162131"/>
    </source>
</evidence>
<accession>A0AAU9JWN4</accession>
<dbReference type="EMBL" id="CAJZBQ010000047">
    <property type="protein sequence ID" value="CAG9328961.1"/>
    <property type="molecule type" value="Genomic_DNA"/>
</dbReference>
<protein>
    <recommendedName>
        <fullName evidence="1">C2H2-type domain-containing protein</fullName>
    </recommendedName>
</protein>
<dbReference type="Pfam" id="PF10276">
    <property type="entry name" value="zf-CHCC"/>
    <property type="match status" value="1"/>
</dbReference>
<comment type="caution">
    <text evidence="2">The sequence shown here is derived from an EMBL/GenBank/DDBJ whole genome shotgun (WGS) entry which is preliminary data.</text>
</comment>
<sequence length="112" mass="12860">MVFLRLVRRFANVMHIPKIPKDIYGAPVDPNLPHQSSKLTHLSNGEEWVHKIPPIIVDDDVVRCGGVKTVGLGHPVVYIKLDKRKQGQVEKCKWCGLRYQKNPALIHHHHEH</sequence>
<dbReference type="InterPro" id="IPR013087">
    <property type="entry name" value="Znf_C2H2_type"/>
</dbReference>
<evidence type="ECO:0000313" key="2">
    <source>
        <dbReference type="EMBL" id="CAG9328961.1"/>
    </source>
</evidence>
<dbReference type="PROSITE" id="PS00028">
    <property type="entry name" value="ZINC_FINGER_C2H2_1"/>
    <property type="match status" value="1"/>
</dbReference>